<evidence type="ECO:0000256" key="3">
    <source>
        <dbReference type="ARBA" id="ARBA00005684"/>
    </source>
</evidence>
<dbReference type="PANTHER" id="PTHR32518:SF3">
    <property type="entry name" value="4-ALPHA-GLUCANOTRANSFERASE"/>
    <property type="match status" value="1"/>
</dbReference>
<dbReference type="EC" id="2.4.1.25" evidence="4 12"/>
<evidence type="ECO:0000256" key="9">
    <source>
        <dbReference type="ARBA" id="ARBA00023277"/>
    </source>
</evidence>
<dbReference type="AlphaFoldDB" id="A0A1V6C7X0"/>
<dbReference type="SUPFAM" id="SSF51445">
    <property type="entry name" value="(Trans)glycosidases"/>
    <property type="match status" value="1"/>
</dbReference>
<dbReference type="GO" id="GO:0005737">
    <property type="term" value="C:cytoplasm"/>
    <property type="evidence" value="ECO:0007669"/>
    <property type="project" value="UniProtKB-SubCell"/>
</dbReference>
<dbReference type="EMBL" id="MWDQ01000106">
    <property type="protein sequence ID" value="OQB72944.1"/>
    <property type="molecule type" value="Genomic_DNA"/>
</dbReference>
<evidence type="ECO:0000256" key="5">
    <source>
        <dbReference type="ARBA" id="ARBA00020295"/>
    </source>
</evidence>
<name>A0A1V6C7X0_UNCT6</name>
<reference evidence="13" key="1">
    <citation type="submission" date="2017-02" db="EMBL/GenBank/DDBJ databases">
        <title>Delving into the versatile metabolic prowess of the omnipresent phylum Bacteroidetes.</title>
        <authorList>
            <person name="Nobu M.K."/>
            <person name="Mei R."/>
            <person name="Narihiro T."/>
            <person name="Kuroda K."/>
            <person name="Liu W.-T."/>
        </authorList>
    </citation>
    <scope>NUCLEOTIDE SEQUENCE</scope>
    <source>
        <strain evidence="13">ADurb.Bin131</strain>
    </source>
</reference>
<evidence type="ECO:0000313" key="13">
    <source>
        <dbReference type="EMBL" id="OQB72944.1"/>
    </source>
</evidence>
<keyword evidence="8 12" id="KW-0808">Transferase</keyword>
<protein>
    <recommendedName>
        <fullName evidence="5 12">4-alpha-glucanotransferase</fullName>
        <ecNumber evidence="4 12">2.4.1.25</ecNumber>
    </recommendedName>
    <alternativeName>
        <fullName evidence="10 12">Amylomaltase</fullName>
    </alternativeName>
    <alternativeName>
        <fullName evidence="11 12">Disproportionating enzyme</fullName>
    </alternativeName>
</protein>
<evidence type="ECO:0000256" key="2">
    <source>
        <dbReference type="ARBA" id="ARBA00004496"/>
    </source>
</evidence>
<dbReference type="GO" id="GO:0004134">
    <property type="term" value="F:4-alpha-glucanotransferase activity"/>
    <property type="evidence" value="ECO:0007669"/>
    <property type="project" value="UniProtKB-EC"/>
</dbReference>
<proteinExistence type="inferred from homology"/>
<comment type="catalytic activity">
    <reaction evidence="1 12">
        <text>Transfers a segment of a (1-&gt;4)-alpha-D-glucan to a new position in an acceptor, which may be glucose or a (1-&gt;4)-alpha-D-glucan.</text>
        <dbReference type="EC" id="2.4.1.25"/>
    </reaction>
</comment>
<evidence type="ECO:0000256" key="10">
    <source>
        <dbReference type="ARBA" id="ARBA00031423"/>
    </source>
</evidence>
<dbReference type="PANTHER" id="PTHR32518">
    <property type="match status" value="1"/>
</dbReference>
<dbReference type="InterPro" id="IPR003385">
    <property type="entry name" value="Glyco_hydro_77"/>
</dbReference>
<dbReference type="Proteomes" id="UP000485562">
    <property type="component" value="Unassembled WGS sequence"/>
</dbReference>
<comment type="caution">
    <text evidence="13">The sequence shown here is derived from an EMBL/GenBank/DDBJ whole genome shotgun (WGS) entry which is preliminary data.</text>
</comment>
<accession>A0A1V6C7X0</accession>
<evidence type="ECO:0000256" key="6">
    <source>
        <dbReference type="ARBA" id="ARBA00022490"/>
    </source>
</evidence>
<gene>
    <name evidence="13" type="primary">malQ</name>
    <name evidence="13" type="ORF">BWX89_01149</name>
</gene>
<comment type="subcellular location">
    <subcellularLocation>
        <location evidence="2">Cytoplasm</location>
    </subcellularLocation>
</comment>
<evidence type="ECO:0000256" key="12">
    <source>
        <dbReference type="RuleBase" id="RU361207"/>
    </source>
</evidence>
<evidence type="ECO:0000256" key="8">
    <source>
        <dbReference type="ARBA" id="ARBA00022679"/>
    </source>
</evidence>
<comment type="similarity">
    <text evidence="3 12">Belongs to the disproportionating enzyme family.</text>
</comment>
<evidence type="ECO:0000256" key="4">
    <source>
        <dbReference type="ARBA" id="ARBA00012560"/>
    </source>
</evidence>
<evidence type="ECO:0000256" key="1">
    <source>
        <dbReference type="ARBA" id="ARBA00000439"/>
    </source>
</evidence>
<dbReference type="Gene3D" id="3.20.20.80">
    <property type="entry name" value="Glycosidases"/>
    <property type="match status" value="1"/>
</dbReference>
<dbReference type="GO" id="GO:0005975">
    <property type="term" value="P:carbohydrate metabolic process"/>
    <property type="evidence" value="ECO:0007669"/>
    <property type="project" value="InterPro"/>
</dbReference>
<dbReference type="InterPro" id="IPR017853">
    <property type="entry name" value="GH"/>
</dbReference>
<keyword evidence="6" id="KW-0963">Cytoplasm</keyword>
<keyword evidence="7 12" id="KW-0328">Glycosyltransferase</keyword>
<dbReference type="NCBIfam" id="TIGR00217">
    <property type="entry name" value="malQ"/>
    <property type="match status" value="1"/>
</dbReference>
<sequence>MSFEELFSTFQGNKWRKIGIKKKSGICTPLFSVYSSESTGIGDFNDIKKLVDFCRSINATILQFLPLNMCGMDNCPYNAVSSFAIDPIYISLSSFSYDGLICPDRLISDLRLSFVSGKNNRCNYSVREEKLRILRNIFNKVIDTVKSDISFALFVRDNEYWIDEFAVYRVLKNIHNNAPWYEWEDFFANVNHEKIEDIRYAYNKDILFEKWIQFICFQQMASAKRYANDHGVLLMGDLPVLVSKDSADVWAKRELFNLNYSAGAPPDMYCVYGQRWGMPIQNWDIVKKHDFRYIIEKFKFSDNFFDMMRIDHVIGLFRIWSIPIDDPVENQGLNGVFIPSDEGIWKQHGSEILHVMNENSNCLLCAEDLGVIPDICPAVLKEFGIPGYDVQRWKKRYGYDYSFIPSSEYRQSGISTLSTHDTSFWLEWWRNEVGTVERELIELKSRIYNLDSRDLIERLFESTINKSDRLKWKKEINSVEKLCDTVDRKVEEIRDIVEIYLDTFDEKNKLKTALNILDDNNEIDCLKKSFEFIYNSSSIFRINLLPDIMCLDKDIAKKISHLRINKPGTTSQNNWSFAFEQPLEDFNKSSALEKIQECIPDII</sequence>
<organism evidence="13">
    <name type="scientific">candidate division TA06 bacterium ADurb.Bin131</name>
    <dbReference type="NCBI Taxonomy" id="1852827"/>
    <lineage>
        <taxon>Bacteria</taxon>
        <taxon>Bacteria division TA06</taxon>
    </lineage>
</organism>
<evidence type="ECO:0000256" key="7">
    <source>
        <dbReference type="ARBA" id="ARBA00022676"/>
    </source>
</evidence>
<dbReference type="Pfam" id="PF02446">
    <property type="entry name" value="Glyco_hydro_77"/>
    <property type="match status" value="1"/>
</dbReference>
<keyword evidence="9 12" id="KW-0119">Carbohydrate metabolism</keyword>
<evidence type="ECO:0000256" key="11">
    <source>
        <dbReference type="ARBA" id="ARBA00031501"/>
    </source>
</evidence>